<dbReference type="InterPro" id="IPR010982">
    <property type="entry name" value="Lambda_DNA-bd_dom_sf"/>
</dbReference>
<name>A0A1T4WF62_9FIRM</name>
<evidence type="ECO:0000256" key="1">
    <source>
        <dbReference type="ARBA" id="ARBA00023015"/>
    </source>
</evidence>
<dbReference type="SUPFAM" id="SSF53822">
    <property type="entry name" value="Periplasmic binding protein-like I"/>
    <property type="match status" value="1"/>
</dbReference>
<dbReference type="CDD" id="cd01392">
    <property type="entry name" value="HTH_LacI"/>
    <property type="match status" value="1"/>
</dbReference>
<organism evidence="5 6">
    <name type="scientific">Gemmiger formicilis</name>
    <dbReference type="NCBI Taxonomy" id="745368"/>
    <lineage>
        <taxon>Bacteria</taxon>
        <taxon>Bacillati</taxon>
        <taxon>Bacillota</taxon>
        <taxon>Clostridia</taxon>
        <taxon>Eubacteriales</taxon>
        <taxon>Gemmiger</taxon>
    </lineage>
</organism>
<dbReference type="PROSITE" id="PS50932">
    <property type="entry name" value="HTH_LACI_2"/>
    <property type="match status" value="1"/>
</dbReference>
<dbReference type="Pfam" id="PF13377">
    <property type="entry name" value="Peripla_BP_3"/>
    <property type="match status" value="1"/>
</dbReference>
<dbReference type="Pfam" id="PF00356">
    <property type="entry name" value="LacI"/>
    <property type="match status" value="1"/>
</dbReference>
<feature type="domain" description="HTH lacI-type" evidence="4">
    <location>
        <begin position="13"/>
        <end position="65"/>
    </location>
</feature>
<dbReference type="RefSeq" id="WP_078783518.1">
    <property type="nucleotide sequence ID" value="NZ_FUYF01000002.1"/>
</dbReference>
<dbReference type="PANTHER" id="PTHR30146">
    <property type="entry name" value="LACI-RELATED TRANSCRIPTIONAL REPRESSOR"/>
    <property type="match status" value="1"/>
</dbReference>
<keyword evidence="2" id="KW-0238">DNA-binding</keyword>
<dbReference type="SUPFAM" id="SSF47413">
    <property type="entry name" value="lambda repressor-like DNA-binding domains"/>
    <property type="match status" value="1"/>
</dbReference>
<evidence type="ECO:0000259" key="4">
    <source>
        <dbReference type="PROSITE" id="PS50932"/>
    </source>
</evidence>
<dbReference type="SMART" id="SM00354">
    <property type="entry name" value="HTH_LACI"/>
    <property type="match status" value="1"/>
</dbReference>
<reference evidence="5 6" key="1">
    <citation type="submission" date="2017-02" db="EMBL/GenBank/DDBJ databases">
        <authorList>
            <person name="Peterson S.W."/>
        </authorList>
    </citation>
    <scope>NUCLEOTIDE SEQUENCE [LARGE SCALE GENOMIC DNA]</scope>
    <source>
        <strain evidence="5 6">ATCC 27749</strain>
    </source>
</reference>
<dbReference type="GO" id="GO:0003700">
    <property type="term" value="F:DNA-binding transcription factor activity"/>
    <property type="evidence" value="ECO:0007669"/>
    <property type="project" value="TreeGrafter"/>
</dbReference>
<evidence type="ECO:0000256" key="3">
    <source>
        <dbReference type="ARBA" id="ARBA00023163"/>
    </source>
</evidence>
<evidence type="ECO:0000256" key="2">
    <source>
        <dbReference type="ARBA" id="ARBA00023125"/>
    </source>
</evidence>
<dbReference type="EMBL" id="FUYF01000002">
    <property type="protein sequence ID" value="SKA75954.1"/>
    <property type="molecule type" value="Genomic_DNA"/>
</dbReference>
<accession>A0A1T4WF62</accession>
<gene>
    <name evidence="5" type="ORF">SAMN02745178_00505</name>
</gene>
<keyword evidence="6" id="KW-1185">Reference proteome</keyword>
<dbReference type="Proteomes" id="UP000190286">
    <property type="component" value="Unassembled WGS sequence"/>
</dbReference>
<sequence>MSPLPKNDKPIDITQIAQALGVSKTTVSRAISGNGRISATTRQRVLDYVKEHNYTPSMMARGLVKRCSYNISLVISTQFSDFELPFLRKVMRSVYQVAGDSDYDVLLTLVGENETRPVERLLDNRKIDGLILTRTLERDPLIPLLKARKVPFVAIGQPEDDQVLSVDHDQVGGCREMTSLLLMKGMKHIALLGGSMLYTVNQSRLEGFRQAYVKMGQKIDESLLFLELESDDLRMEAVQQAVERGADCILCMDERLAQLTLNMLKQLNLRVPQDIRLASLYDNENLVNTVPPITAVQFNADILGLKATQQLLCALQGQPVEARMELGYQVSLRESTQT</sequence>
<dbReference type="InterPro" id="IPR046335">
    <property type="entry name" value="LacI/GalR-like_sensor"/>
</dbReference>
<dbReference type="AlphaFoldDB" id="A0A1T4WF62"/>
<keyword evidence="1" id="KW-0805">Transcription regulation</keyword>
<dbReference type="GO" id="GO:0000976">
    <property type="term" value="F:transcription cis-regulatory region binding"/>
    <property type="evidence" value="ECO:0007669"/>
    <property type="project" value="TreeGrafter"/>
</dbReference>
<dbReference type="InterPro" id="IPR028082">
    <property type="entry name" value="Peripla_BP_I"/>
</dbReference>
<protein>
    <submittedName>
        <fullName evidence="5">Transcriptional regulator, LacI family</fullName>
    </submittedName>
</protein>
<proteinExistence type="predicted"/>
<dbReference type="PANTHER" id="PTHR30146:SF109">
    <property type="entry name" value="HTH-TYPE TRANSCRIPTIONAL REGULATOR GALS"/>
    <property type="match status" value="1"/>
</dbReference>
<evidence type="ECO:0000313" key="5">
    <source>
        <dbReference type="EMBL" id="SKA75954.1"/>
    </source>
</evidence>
<dbReference type="InterPro" id="IPR000843">
    <property type="entry name" value="HTH_LacI"/>
</dbReference>
<dbReference type="Gene3D" id="1.10.260.40">
    <property type="entry name" value="lambda repressor-like DNA-binding domains"/>
    <property type="match status" value="1"/>
</dbReference>
<dbReference type="STRING" id="745368.SAMN02745178_00505"/>
<dbReference type="GeneID" id="93336997"/>
<dbReference type="OrthoDB" id="4810at2"/>
<keyword evidence="3" id="KW-0804">Transcription</keyword>
<evidence type="ECO:0000313" key="6">
    <source>
        <dbReference type="Proteomes" id="UP000190286"/>
    </source>
</evidence>
<dbReference type="Gene3D" id="3.40.50.2300">
    <property type="match status" value="2"/>
</dbReference>